<evidence type="ECO:0000313" key="2">
    <source>
        <dbReference type="Proteomes" id="UP000199137"/>
    </source>
</evidence>
<organism evidence="1 2">
    <name type="scientific">Amycolatopsis rubida</name>
    <dbReference type="NCBI Taxonomy" id="112413"/>
    <lineage>
        <taxon>Bacteria</taxon>
        <taxon>Bacillati</taxon>
        <taxon>Actinomycetota</taxon>
        <taxon>Actinomycetes</taxon>
        <taxon>Pseudonocardiales</taxon>
        <taxon>Pseudonocardiaceae</taxon>
        <taxon>Amycolatopsis</taxon>
    </lineage>
</organism>
<name>A0A1I5XE49_9PSEU</name>
<evidence type="ECO:0000313" key="1">
    <source>
        <dbReference type="EMBL" id="SFQ30228.1"/>
    </source>
</evidence>
<dbReference type="AlphaFoldDB" id="A0A1I5XE49"/>
<dbReference type="EMBL" id="FOWC01000010">
    <property type="protein sequence ID" value="SFQ30228.1"/>
    <property type="molecule type" value="Genomic_DNA"/>
</dbReference>
<dbReference type="RefSeq" id="WP_093575719.1">
    <property type="nucleotide sequence ID" value="NZ_FOWC01000010.1"/>
</dbReference>
<sequence length="79" mass="8898">MPTADGRLTAQDRAQITGELTRIRHLITGTVLPALERFPDDAQHRHMLAEAERLAEALEQLVLRDEQRVAREGPVDEDS</sequence>
<reference evidence="1 2" key="1">
    <citation type="submission" date="2016-10" db="EMBL/GenBank/DDBJ databases">
        <authorList>
            <person name="de Groot N.N."/>
        </authorList>
    </citation>
    <scope>NUCLEOTIDE SEQUENCE [LARGE SCALE GENOMIC DNA]</scope>
    <source>
        <strain evidence="1 2">DSM 44637</strain>
    </source>
</reference>
<gene>
    <name evidence="1" type="ORF">SAMN05421854_110178</name>
</gene>
<dbReference type="Proteomes" id="UP000199137">
    <property type="component" value="Unassembled WGS sequence"/>
</dbReference>
<proteinExistence type="predicted"/>
<protein>
    <submittedName>
        <fullName evidence="1">Uncharacterized protein</fullName>
    </submittedName>
</protein>
<accession>A0A1I5XE49</accession>